<keyword evidence="1" id="KW-1133">Transmembrane helix</keyword>
<dbReference type="STRING" id="1826909.A5893_15055"/>
<keyword evidence="1" id="KW-0812">Transmembrane</keyword>
<comment type="caution">
    <text evidence="2">The sequence shown here is derived from an EMBL/GenBank/DDBJ whole genome shotgun (WGS) entry which is preliminary data.</text>
</comment>
<reference evidence="2 3" key="1">
    <citation type="submission" date="2016-04" db="EMBL/GenBank/DDBJ databases">
        <authorList>
            <person name="Evans L.H."/>
            <person name="Alamgir A."/>
            <person name="Owens N."/>
            <person name="Weber N.D."/>
            <person name="Virtaneva K."/>
            <person name="Barbian K."/>
            <person name="Babar A."/>
            <person name="Rosenke K."/>
        </authorList>
    </citation>
    <scope>NUCLEOTIDE SEQUENCE [LARGE SCALE GENOMIC DNA]</scope>
    <source>
        <strain evidence="2 3">CCM 8644</strain>
    </source>
</reference>
<keyword evidence="3" id="KW-1185">Reference proteome</keyword>
<evidence type="ECO:0000256" key="1">
    <source>
        <dbReference type="SAM" id="Phobius"/>
    </source>
</evidence>
<feature type="transmembrane region" description="Helical" evidence="1">
    <location>
        <begin position="6"/>
        <end position="22"/>
    </location>
</feature>
<dbReference type="OrthoDB" id="793629at2"/>
<keyword evidence="1" id="KW-0472">Membrane</keyword>
<evidence type="ECO:0000313" key="3">
    <source>
        <dbReference type="Proteomes" id="UP000078459"/>
    </source>
</evidence>
<gene>
    <name evidence="2" type="ORF">A5893_15055</name>
</gene>
<organism evidence="2 3">
    <name type="scientific">Pedobacter psychrophilus</name>
    <dbReference type="NCBI Taxonomy" id="1826909"/>
    <lineage>
        <taxon>Bacteria</taxon>
        <taxon>Pseudomonadati</taxon>
        <taxon>Bacteroidota</taxon>
        <taxon>Sphingobacteriia</taxon>
        <taxon>Sphingobacteriales</taxon>
        <taxon>Sphingobacteriaceae</taxon>
        <taxon>Pedobacter</taxon>
    </lineage>
</organism>
<accession>A0A179DBP4</accession>
<name>A0A179DBP4_9SPHI</name>
<proteinExistence type="predicted"/>
<evidence type="ECO:0000313" key="2">
    <source>
        <dbReference type="EMBL" id="OAQ38120.1"/>
    </source>
</evidence>
<dbReference type="AlphaFoldDB" id="A0A179DBP4"/>
<sequence length="159" mass="19047">MEKIIFILLPIIYFLYNAYLNFKKEHEKAAKRTSEQPQYVVPTKDITADNIKTIPKYYQDSIRKENKDYQSDITRYLSDQKSERDQINKAARDVNKYNKAAVKDNYNPETANVEVTTNRAIHLQHHHEFEFPSNFKEEFMDFDLRKAVIYDTILKRPNY</sequence>
<protein>
    <submittedName>
        <fullName evidence="2">Uncharacterized protein</fullName>
    </submittedName>
</protein>
<dbReference type="EMBL" id="LWHJ01000031">
    <property type="protein sequence ID" value="OAQ38120.1"/>
    <property type="molecule type" value="Genomic_DNA"/>
</dbReference>
<reference evidence="2 3" key="2">
    <citation type="submission" date="2016-06" db="EMBL/GenBank/DDBJ databases">
        <title>Pedobacter psychrophilus sp. nov., isolated from Antarctic fragmentary rock.</title>
        <authorList>
            <person name="Svec P."/>
        </authorList>
    </citation>
    <scope>NUCLEOTIDE SEQUENCE [LARGE SCALE GENOMIC DNA]</scope>
    <source>
        <strain evidence="2 3">CCM 8644</strain>
    </source>
</reference>
<dbReference type="Proteomes" id="UP000078459">
    <property type="component" value="Unassembled WGS sequence"/>
</dbReference>
<dbReference type="RefSeq" id="WP_068823513.1">
    <property type="nucleotide sequence ID" value="NZ_LWHJ01000031.1"/>
</dbReference>